<dbReference type="Proteomes" id="UP000694522">
    <property type="component" value="Unplaced"/>
</dbReference>
<reference evidence="7" key="2">
    <citation type="submission" date="2025-09" db="UniProtKB">
        <authorList>
            <consortium name="Ensembl"/>
        </authorList>
    </citation>
    <scope>IDENTIFICATION</scope>
</reference>
<dbReference type="GO" id="GO:0005615">
    <property type="term" value="C:extracellular space"/>
    <property type="evidence" value="ECO:0007669"/>
    <property type="project" value="TreeGrafter"/>
</dbReference>
<feature type="transmembrane region" description="Helical" evidence="5">
    <location>
        <begin position="12"/>
        <end position="34"/>
    </location>
</feature>
<dbReference type="Pfam" id="PF00084">
    <property type="entry name" value="Sushi"/>
    <property type="match status" value="3"/>
</dbReference>
<dbReference type="Gene3D" id="2.10.70.10">
    <property type="entry name" value="Complement Module, domain 1"/>
    <property type="match status" value="4"/>
</dbReference>
<proteinExistence type="predicted"/>
<evidence type="ECO:0000256" key="4">
    <source>
        <dbReference type="PROSITE-ProRule" id="PRU00302"/>
    </source>
</evidence>
<dbReference type="PANTHER" id="PTHR45785">
    <property type="entry name" value="COMPLEMENT FACTOR H-RELATED"/>
    <property type="match status" value="1"/>
</dbReference>
<keyword evidence="2" id="KW-0732">Signal</keyword>
<reference evidence="7" key="1">
    <citation type="submission" date="2025-08" db="UniProtKB">
        <authorList>
            <consortium name="Ensembl"/>
        </authorList>
    </citation>
    <scope>IDENTIFICATION</scope>
</reference>
<keyword evidence="1 4" id="KW-0768">Sushi</keyword>
<dbReference type="FunFam" id="2.10.70.10:FF:000026">
    <property type="entry name" value="Complement inhibitory factor H"/>
    <property type="match status" value="2"/>
</dbReference>
<evidence type="ECO:0000313" key="8">
    <source>
        <dbReference type="Proteomes" id="UP000694522"/>
    </source>
</evidence>
<feature type="disulfide bond" evidence="4">
    <location>
        <begin position="155"/>
        <end position="198"/>
    </location>
</feature>
<comment type="caution">
    <text evidence="4">Lacks conserved residue(s) required for the propagation of feature annotation.</text>
</comment>
<evidence type="ECO:0000256" key="3">
    <source>
        <dbReference type="ARBA" id="ARBA00023157"/>
    </source>
</evidence>
<dbReference type="CDD" id="cd00033">
    <property type="entry name" value="CCP"/>
    <property type="match status" value="3"/>
</dbReference>
<evidence type="ECO:0000256" key="5">
    <source>
        <dbReference type="SAM" id="Phobius"/>
    </source>
</evidence>
<keyword evidence="3 4" id="KW-1015">Disulfide bond</keyword>
<feature type="disulfide bond" evidence="4">
    <location>
        <begin position="275"/>
        <end position="318"/>
    </location>
</feature>
<feature type="domain" description="Sushi" evidence="6">
    <location>
        <begin position="153"/>
        <end position="211"/>
    </location>
</feature>
<feature type="domain" description="Sushi" evidence="6">
    <location>
        <begin position="212"/>
        <end position="270"/>
    </location>
</feature>
<organism evidence="7 8">
    <name type="scientific">Amazona collaria</name>
    <name type="common">yellow-billed parrot</name>
    <dbReference type="NCBI Taxonomy" id="241587"/>
    <lineage>
        <taxon>Eukaryota</taxon>
        <taxon>Metazoa</taxon>
        <taxon>Chordata</taxon>
        <taxon>Craniata</taxon>
        <taxon>Vertebrata</taxon>
        <taxon>Euteleostomi</taxon>
        <taxon>Archelosauria</taxon>
        <taxon>Archosauria</taxon>
        <taxon>Dinosauria</taxon>
        <taxon>Saurischia</taxon>
        <taxon>Theropoda</taxon>
        <taxon>Coelurosauria</taxon>
        <taxon>Aves</taxon>
        <taxon>Neognathae</taxon>
        <taxon>Neoaves</taxon>
        <taxon>Telluraves</taxon>
        <taxon>Australaves</taxon>
        <taxon>Psittaciformes</taxon>
        <taxon>Psittacidae</taxon>
        <taxon>Amazona</taxon>
    </lineage>
</organism>
<name>A0A8B9EXF9_9PSIT</name>
<evidence type="ECO:0000313" key="7">
    <source>
        <dbReference type="Ensembl" id="ENSACOP00000000231.1"/>
    </source>
</evidence>
<dbReference type="GO" id="GO:0006956">
    <property type="term" value="P:complement activation"/>
    <property type="evidence" value="ECO:0007669"/>
    <property type="project" value="TreeGrafter"/>
</dbReference>
<dbReference type="SUPFAM" id="SSF57535">
    <property type="entry name" value="Complement control module/SCR domain"/>
    <property type="match status" value="4"/>
</dbReference>
<keyword evidence="5" id="KW-0812">Transmembrane</keyword>
<evidence type="ECO:0000259" key="6">
    <source>
        <dbReference type="PROSITE" id="PS50923"/>
    </source>
</evidence>
<evidence type="ECO:0000256" key="1">
    <source>
        <dbReference type="ARBA" id="ARBA00022659"/>
    </source>
</evidence>
<keyword evidence="5" id="KW-1133">Transmembrane helix</keyword>
<accession>A0A8B9EXF9</accession>
<dbReference type="Ensembl" id="ENSACOT00000000245.1">
    <property type="protein sequence ID" value="ENSACOP00000000231.1"/>
    <property type="gene ID" value="ENSACOG00000000177.1"/>
</dbReference>
<dbReference type="FunFam" id="2.10.70.10:FF:000060">
    <property type="entry name" value="Complement inhibitory factor H"/>
    <property type="match status" value="1"/>
</dbReference>
<dbReference type="PANTHER" id="PTHR45785:SF7">
    <property type="entry name" value="COMPLEMENT FACTOR H"/>
    <property type="match status" value="1"/>
</dbReference>
<feature type="disulfide bond" evidence="4">
    <location>
        <begin position="214"/>
        <end position="257"/>
    </location>
</feature>
<dbReference type="InterPro" id="IPR000436">
    <property type="entry name" value="Sushi_SCR_CCP_dom"/>
</dbReference>
<dbReference type="PROSITE" id="PS50923">
    <property type="entry name" value="SUSHI"/>
    <property type="match status" value="3"/>
</dbReference>
<dbReference type="InterPro" id="IPR051503">
    <property type="entry name" value="ComplSys_Reg/VirEntry_Med"/>
</dbReference>
<sequence>MSIFKLHNSDATCFLLYGIAFFCNFLESTLMMMINLNGLCLRTQSSLKELSSGITLPLRNCTFLSVTKKCNLFFALRNIILTTSCSYGQYTMQLKTYAVSINMLFKLALFLLTKESIWWKKHIHPIVYHISTSISFLYLLIKCHVEISLFSDVTCGAAPEIPHAYTTSTQQERYLPGARVHFECESNFQMMGGNYVTCTNGEWSQAPTCRDATCKPPPEIAGGKVQGVKKSRYLPGESARYQCWRGFEMTGASTVACQNGTWTELPTCRGKSGKCGSPPVIENGDLLSFPMQEYPEGATLEYKCPDFYVLEGSPSITCTEGQWTSPPVCLVACTASEEDMGRNNIELKWTRGRKLYSRSGDFVEFRCKRGYLEDPASSSFRVECLEGTLEYPRCNPASKLSCFKPL</sequence>
<feature type="domain" description="Sushi" evidence="6">
    <location>
        <begin position="273"/>
        <end position="331"/>
    </location>
</feature>
<evidence type="ECO:0000256" key="2">
    <source>
        <dbReference type="ARBA" id="ARBA00022729"/>
    </source>
</evidence>
<dbReference type="GO" id="GO:0001851">
    <property type="term" value="F:complement component C3b binding"/>
    <property type="evidence" value="ECO:0007669"/>
    <property type="project" value="TreeGrafter"/>
</dbReference>
<keyword evidence="8" id="KW-1185">Reference proteome</keyword>
<dbReference type="SMART" id="SM00032">
    <property type="entry name" value="CCP"/>
    <property type="match status" value="4"/>
</dbReference>
<dbReference type="AlphaFoldDB" id="A0A8B9EXF9"/>
<protein>
    <recommendedName>
        <fullName evidence="6">Sushi domain-containing protein</fullName>
    </recommendedName>
</protein>
<dbReference type="InterPro" id="IPR035976">
    <property type="entry name" value="Sushi/SCR/CCP_sf"/>
</dbReference>
<keyword evidence="5" id="KW-0472">Membrane</keyword>